<accession>A0A840J8W0</accession>
<protein>
    <submittedName>
        <fullName evidence="2">Uncharacterized protein</fullName>
    </submittedName>
</protein>
<name>A0A840J8W0_9PSEU</name>
<evidence type="ECO:0000313" key="3">
    <source>
        <dbReference type="Proteomes" id="UP000581769"/>
    </source>
</evidence>
<dbReference type="Proteomes" id="UP000581769">
    <property type="component" value="Unassembled WGS sequence"/>
</dbReference>
<dbReference type="EMBL" id="JACHMG010000001">
    <property type="protein sequence ID" value="MBB4689797.1"/>
    <property type="molecule type" value="Genomic_DNA"/>
</dbReference>
<proteinExistence type="predicted"/>
<reference evidence="2 3" key="1">
    <citation type="submission" date="2020-08" db="EMBL/GenBank/DDBJ databases">
        <title>Sequencing the genomes of 1000 actinobacteria strains.</title>
        <authorList>
            <person name="Klenk H.-P."/>
        </authorList>
    </citation>
    <scope>NUCLEOTIDE SEQUENCE [LARGE SCALE GENOMIC DNA]</scope>
    <source>
        <strain evidence="2 3">DSM 45859</strain>
    </source>
</reference>
<organism evidence="2 3">
    <name type="scientific">Amycolatopsis jiangsuensis</name>
    <dbReference type="NCBI Taxonomy" id="1181879"/>
    <lineage>
        <taxon>Bacteria</taxon>
        <taxon>Bacillati</taxon>
        <taxon>Actinomycetota</taxon>
        <taxon>Actinomycetes</taxon>
        <taxon>Pseudonocardiales</taxon>
        <taxon>Pseudonocardiaceae</taxon>
        <taxon>Amycolatopsis</taxon>
    </lineage>
</organism>
<feature type="compositionally biased region" description="Basic residues" evidence="1">
    <location>
        <begin position="46"/>
        <end position="57"/>
    </location>
</feature>
<evidence type="ECO:0000313" key="2">
    <source>
        <dbReference type="EMBL" id="MBB4689797.1"/>
    </source>
</evidence>
<evidence type="ECO:0000256" key="1">
    <source>
        <dbReference type="SAM" id="MobiDB-lite"/>
    </source>
</evidence>
<feature type="region of interest" description="Disordered" evidence="1">
    <location>
        <begin position="46"/>
        <end position="74"/>
    </location>
</feature>
<sequence>MKTWHEVNGTLFGFPELPTPDEMGVELHAKFTAANKSILDRAAAVKHRRPAKPRAWRGPKPGNGQFSPEPGKPGSVLELDGKRFEVWAAAPAWGGVKAVWAVWDSRYFIVDKYGRYAEYDVQGHQIGDVHRGDHEGGAA</sequence>
<comment type="caution">
    <text evidence="2">The sequence shown here is derived from an EMBL/GenBank/DDBJ whole genome shotgun (WGS) entry which is preliminary data.</text>
</comment>
<gene>
    <name evidence="2" type="ORF">BJY18_007282</name>
</gene>
<dbReference type="AlphaFoldDB" id="A0A840J8W0"/>
<keyword evidence="3" id="KW-1185">Reference proteome</keyword>
<dbReference type="RefSeq" id="WP_184784260.1">
    <property type="nucleotide sequence ID" value="NZ_JACHMG010000001.1"/>
</dbReference>